<evidence type="ECO:0000259" key="5">
    <source>
        <dbReference type="PROSITE" id="PS51292"/>
    </source>
</evidence>
<dbReference type="Pfam" id="PF12428">
    <property type="entry name" value="DUF3675"/>
    <property type="match status" value="1"/>
</dbReference>
<evidence type="ECO:0000256" key="4">
    <source>
        <dbReference type="SAM" id="Phobius"/>
    </source>
</evidence>
<keyword evidence="7" id="KW-1185">Reference proteome</keyword>
<dbReference type="EMBL" id="JBDFQZ010000010">
    <property type="protein sequence ID" value="KAK9683158.1"/>
    <property type="molecule type" value="Genomic_DNA"/>
</dbReference>
<dbReference type="AlphaFoldDB" id="A0AAW1I1Q4"/>
<organism evidence="6 7">
    <name type="scientific">Saponaria officinalis</name>
    <name type="common">Common soapwort</name>
    <name type="synonym">Lychnis saponaria</name>
    <dbReference type="NCBI Taxonomy" id="3572"/>
    <lineage>
        <taxon>Eukaryota</taxon>
        <taxon>Viridiplantae</taxon>
        <taxon>Streptophyta</taxon>
        <taxon>Embryophyta</taxon>
        <taxon>Tracheophyta</taxon>
        <taxon>Spermatophyta</taxon>
        <taxon>Magnoliopsida</taxon>
        <taxon>eudicotyledons</taxon>
        <taxon>Gunneridae</taxon>
        <taxon>Pentapetalae</taxon>
        <taxon>Caryophyllales</taxon>
        <taxon>Caryophyllaceae</taxon>
        <taxon>Caryophylleae</taxon>
        <taxon>Saponaria</taxon>
    </lineage>
</organism>
<accession>A0AAW1I1Q4</accession>
<reference evidence="6 7" key="1">
    <citation type="submission" date="2024-03" db="EMBL/GenBank/DDBJ databases">
        <title>WGS assembly of Saponaria officinalis var. Norfolk2.</title>
        <authorList>
            <person name="Jenkins J."/>
            <person name="Shu S."/>
            <person name="Grimwood J."/>
            <person name="Barry K."/>
            <person name="Goodstein D."/>
            <person name="Schmutz J."/>
            <person name="Leebens-Mack J."/>
            <person name="Osbourn A."/>
        </authorList>
    </citation>
    <scope>NUCLEOTIDE SEQUENCE [LARGE SCALE GENOMIC DNA]</scope>
    <source>
        <strain evidence="7">cv. Norfolk2</strain>
        <strain evidence="6">JIC</strain>
        <tissue evidence="6">Leaf</tissue>
    </source>
</reference>
<dbReference type="InterPro" id="IPR011016">
    <property type="entry name" value="Znf_RING-CH"/>
</dbReference>
<feature type="domain" description="RING-CH-type" evidence="5">
    <location>
        <begin position="5"/>
        <end position="65"/>
    </location>
</feature>
<dbReference type="PANTHER" id="PTHR23012">
    <property type="entry name" value="RING/FYVE/PHD ZINC FINGER DOMAIN-CONTAINING"/>
    <property type="match status" value="1"/>
</dbReference>
<keyword evidence="4" id="KW-0812">Transmembrane</keyword>
<proteinExistence type="predicted"/>
<keyword evidence="2" id="KW-0863">Zinc-finger</keyword>
<dbReference type="InterPro" id="IPR022143">
    <property type="entry name" value="DUF3675"/>
</dbReference>
<evidence type="ECO:0000313" key="7">
    <source>
        <dbReference type="Proteomes" id="UP001443914"/>
    </source>
</evidence>
<dbReference type="Proteomes" id="UP001443914">
    <property type="component" value="Unassembled WGS sequence"/>
</dbReference>
<dbReference type="InterPro" id="IPR013083">
    <property type="entry name" value="Znf_RING/FYVE/PHD"/>
</dbReference>
<dbReference type="Pfam" id="PF12906">
    <property type="entry name" value="RINGv"/>
    <property type="match status" value="1"/>
</dbReference>
<protein>
    <recommendedName>
        <fullName evidence="5">RING-CH-type domain-containing protein</fullName>
    </recommendedName>
</protein>
<dbReference type="SUPFAM" id="SSF57850">
    <property type="entry name" value="RING/U-box"/>
    <property type="match status" value="1"/>
</dbReference>
<sequence>MDVGGVPKILALCRICHDEDEPAKMESPCSCCGSLKYAHRRCIQMWCNQKGNIICEICLQEFKSGYSAPPRRSPFAIIPVRLREPWELLRSEQYIHPPVYAAEHNFFDQNFDDYVAPTASIICCRIIASIQFVVLLVLRHTLPIILNSAGEYSFMLYTLLMLRSIGILVPLFVMLKACSIIRRHRSHRQTRSDFNFTSDEENDIMPPQLPSHFIHIQ</sequence>
<dbReference type="CDD" id="cd16495">
    <property type="entry name" value="RING_CH-C4HC3_MARCH"/>
    <property type="match status" value="1"/>
</dbReference>
<keyword evidence="4" id="KW-1133">Transmembrane helix</keyword>
<gene>
    <name evidence="6" type="ORF">RND81_10G120200</name>
</gene>
<keyword evidence="4" id="KW-0472">Membrane</keyword>
<feature type="transmembrane region" description="Helical" evidence="4">
    <location>
        <begin position="154"/>
        <end position="175"/>
    </location>
</feature>
<dbReference type="EMBL" id="JBDFQZ010000010">
    <property type="protein sequence ID" value="KAK9683157.1"/>
    <property type="molecule type" value="Genomic_DNA"/>
</dbReference>
<evidence type="ECO:0000313" key="6">
    <source>
        <dbReference type="EMBL" id="KAK9683158.1"/>
    </source>
</evidence>
<evidence type="ECO:0000256" key="3">
    <source>
        <dbReference type="ARBA" id="ARBA00022833"/>
    </source>
</evidence>
<comment type="caution">
    <text evidence="6">The sequence shown here is derived from an EMBL/GenBank/DDBJ whole genome shotgun (WGS) entry which is preliminary data.</text>
</comment>
<dbReference type="Gene3D" id="3.30.40.10">
    <property type="entry name" value="Zinc/RING finger domain, C3HC4 (zinc finger)"/>
    <property type="match status" value="1"/>
</dbReference>
<evidence type="ECO:0000256" key="1">
    <source>
        <dbReference type="ARBA" id="ARBA00022723"/>
    </source>
</evidence>
<dbReference type="GO" id="GO:0016567">
    <property type="term" value="P:protein ubiquitination"/>
    <property type="evidence" value="ECO:0007669"/>
    <property type="project" value="TreeGrafter"/>
</dbReference>
<dbReference type="SMART" id="SM00744">
    <property type="entry name" value="RINGv"/>
    <property type="match status" value="1"/>
</dbReference>
<dbReference type="GO" id="GO:0004842">
    <property type="term" value="F:ubiquitin-protein transferase activity"/>
    <property type="evidence" value="ECO:0007669"/>
    <property type="project" value="TreeGrafter"/>
</dbReference>
<keyword evidence="3" id="KW-0862">Zinc</keyword>
<feature type="transmembrane region" description="Helical" evidence="4">
    <location>
        <begin position="114"/>
        <end position="134"/>
    </location>
</feature>
<evidence type="ECO:0000256" key="2">
    <source>
        <dbReference type="ARBA" id="ARBA00022771"/>
    </source>
</evidence>
<name>A0AAW1I1Q4_SAPOF</name>
<dbReference type="GO" id="GO:0008270">
    <property type="term" value="F:zinc ion binding"/>
    <property type="evidence" value="ECO:0007669"/>
    <property type="project" value="UniProtKB-KW"/>
</dbReference>
<dbReference type="GO" id="GO:0016020">
    <property type="term" value="C:membrane"/>
    <property type="evidence" value="ECO:0007669"/>
    <property type="project" value="TreeGrafter"/>
</dbReference>
<dbReference type="PROSITE" id="PS51292">
    <property type="entry name" value="ZF_RING_CH"/>
    <property type="match status" value="1"/>
</dbReference>
<keyword evidence="1" id="KW-0479">Metal-binding</keyword>
<dbReference type="InterPro" id="IPR033275">
    <property type="entry name" value="MARCH-like"/>
</dbReference>
<dbReference type="PANTHER" id="PTHR23012:SF174">
    <property type="entry name" value="OS01G0121200 PROTEIN"/>
    <property type="match status" value="1"/>
</dbReference>